<evidence type="ECO:0000256" key="3">
    <source>
        <dbReference type="ARBA" id="ARBA00022804"/>
    </source>
</evidence>
<evidence type="ECO:0000256" key="5">
    <source>
        <dbReference type="ARBA" id="ARBA00023104"/>
    </source>
</evidence>
<accession>A0ABY3SRX1</accession>
<keyword evidence="6" id="KW-1160">Virus entry into host cell</keyword>
<comment type="similarity">
    <text evidence="7">Belongs to the Leviviricetes maturation protein family.</text>
</comment>
<evidence type="ECO:0000256" key="6">
    <source>
        <dbReference type="ARBA" id="ARBA00023296"/>
    </source>
</evidence>
<keyword evidence="9" id="KW-1185">Reference proteome</keyword>
<protein>
    <submittedName>
        <fullName evidence="8">Maturation protein</fullName>
    </submittedName>
</protein>
<reference evidence="8" key="1">
    <citation type="submission" date="2019-10" db="EMBL/GenBank/DDBJ databases">
        <title>RNA viromes from terrestrial sites across China expand environmental viral diversity.</title>
        <authorList>
            <person name="Kumar P."/>
            <person name="Meghvansi M.K."/>
            <person name="Kamboj D.V."/>
        </authorList>
    </citation>
    <scope>NUCLEOTIDE SEQUENCE</scope>
    <source>
        <strain evidence="8">254-k141_128054</strain>
    </source>
</reference>
<evidence type="ECO:0000256" key="7">
    <source>
        <dbReference type="ARBA" id="ARBA00035110"/>
    </source>
</evidence>
<reference evidence="8" key="3">
    <citation type="journal article" date="2022" name="Nat. Microbiol.">
        <title>RNA viromes from terrestrial sites across China expand environmental viral diversity.</title>
        <authorList>
            <person name="Chiapello M."/>
            <person name="Rodriguez-Romero J."/>
            <person name="Ayllon M.A."/>
            <person name="Turina M."/>
        </authorList>
    </citation>
    <scope>NUCLEOTIDE SEQUENCE</scope>
    <source>
        <strain evidence="8">254-k141_128054</strain>
    </source>
</reference>
<evidence type="ECO:0000256" key="4">
    <source>
        <dbReference type="ARBA" id="ARBA00022844"/>
    </source>
</evidence>
<dbReference type="Proteomes" id="UP001059237">
    <property type="component" value="Segment"/>
</dbReference>
<evidence type="ECO:0000313" key="9">
    <source>
        <dbReference type="Proteomes" id="UP001059237"/>
    </source>
</evidence>
<keyword evidence="4" id="KW-0946">Virion</keyword>
<evidence type="ECO:0000256" key="2">
    <source>
        <dbReference type="ARBA" id="ARBA00022581"/>
    </source>
</evidence>
<comment type="subcellular location">
    <subcellularLocation>
        <location evidence="1">Virion</location>
    </subcellularLocation>
</comment>
<organism evidence="8 9">
    <name type="scientific">Leviviridae sp</name>
    <dbReference type="NCBI Taxonomy" id="2027243"/>
    <lineage>
        <taxon>Viruses</taxon>
        <taxon>Riboviria</taxon>
        <taxon>Orthornavirae</taxon>
        <taxon>Lenarviricota</taxon>
        <taxon>Leviviricetes</taxon>
        <taxon>Norzivirales</taxon>
        <taxon>Fiersviridae</taxon>
    </lineage>
</organism>
<proteinExistence type="inferred from homology"/>
<evidence type="ECO:0000313" key="8">
    <source>
        <dbReference type="EMBL" id="UJQ85005.1"/>
    </source>
</evidence>
<dbReference type="EMBL" id="MZ679517">
    <property type="protein sequence ID" value="UJQ85005.1"/>
    <property type="molecule type" value="Genomic_RNA"/>
</dbReference>
<dbReference type="Pfam" id="PF03863">
    <property type="entry name" value="Phage_mat-A"/>
    <property type="match status" value="1"/>
</dbReference>
<keyword evidence="5" id="KW-1175">Viral attachment to host cell pilus</keyword>
<keyword evidence="3" id="KW-1161">Viral attachment to host cell</keyword>
<sequence length="412" mass="46872">MSSHNHVSLFTGCGKFMVARYREAYHTKDMSDETYEYFNGSSWNTYNRSPPSQVDYYSKCWDERGHRELDNPLTIIKYRGVSDGLNGTVDDGYGTKVRYNNYHPPGFNFLYDGTHVPVSGFPPDGDLATSLIVKSNPNNYGVNGPVSIAELRELPAMLRLLGNVNLLKSLGKTNREISQQLQLTQKLGAETGSLYLSYQFGWKPLMSDLNKLLDFNGSVDKKANEIHNLWKKGGLHRKRSFGMHSNTNEEDIDIFNHNGNKCIVRNRRHTTVEKWGTVRYLPYGLPPKNDAEVRRQAIRVVYGLELSAANIWESLPWSWLIDWFYKVGDFLSQFNNVIPCVPTSPCIMTRTTTQATFARVDNTKYVTGCTGHSTYQTKQRSIVTPSISANLPFLTDRHLSILGSLAIQRFKR</sequence>
<name>A0ABY3SRX1_9VIRU</name>
<dbReference type="InterPro" id="IPR005563">
    <property type="entry name" value="A_protein"/>
</dbReference>
<keyword evidence="2" id="KW-0945">Host-virus interaction</keyword>
<reference evidence="8" key="2">
    <citation type="submission" date="2021-05" db="EMBL/GenBank/DDBJ databases">
        <authorList>
            <person name="Chen Y.-M."/>
            <person name="Zhang Y.-Z."/>
        </authorList>
    </citation>
    <scope>NUCLEOTIDE SEQUENCE</scope>
    <source>
        <strain evidence="8">254-k141_128054</strain>
    </source>
</reference>
<evidence type="ECO:0000256" key="1">
    <source>
        <dbReference type="ARBA" id="ARBA00004328"/>
    </source>
</evidence>